<dbReference type="PATRIC" id="fig|453.4.peg.2763"/>
<dbReference type="Proteomes" id="UP000054698">
    <property type="component" value="Unassembled WGS sequence"/>
</dbReference>
<protein>
    <submittedName>
        <fullName evidence="1">Uncharacterized protein</fullName>
    </submittedName>
</protein>
<evidence type="ECO:0000313" key="1">
    <source>
        <dbReference type="EMBL" id="KTC94855.1"/>
    </source>
</evidence>
<dbReference type="EMBL" id="LNYB01000085">
    <property type="protein sequence ID" value="KTC94855.1"/>
    <property type="molecule type" value="Genomic_DNA"/>
</dbReference>
<sequence>MKALAALKHRILFPKRKTMAFVLLGLTMSAGAFMGLVAREADAAGTYEEASTTLVMARLNALQTQITSLQESVAKPFSEVDLGAIARQINALALRVDALKPADSEALTHQLSQSLTKTESTLGSQLSSIQEAVSQLRPAKTPRYLKPASLPFKVVSVDSIQQTPVASVAYDFKTIPLEKGDQLAGWRFLSIDYGRQRVELENSRKERVLLTQAEIG</sequence>
<dbReference type="AlphaFoldDB" id="A0A0W0TGZ1"/>
<name>A0A0W0TGZ1_9GAMM</name>
<dbReference type="STRING" id="453.Lfee_2519"/>
<keyword evidence="3" id="KW-1185">Reference proteome</keyword>
<accession>A0A0W0TGZ1</accession>
<gene>
    <name evidence="1" type="ORF">Lfee_2519</name>
    <name evidence="2" type="ORF">NCTC12022_02818</name>
</gene>
<evidence type="ECO:0000313" key="2">
    <source>
        <dbReference type="EMBL" id="SPX62061.1"/>
    </source>
</evidence>
<dbReference type="RefSeq" id="WP_058447371.1">
    <property type="nucleotide sequence ID" value="NZ_CAAAHT010000033.1"/>
</dbReference>
<evidence type="ECO:0000313" key="3">
    <source>
        <dbReference type="Proteomes" id="UP000054698"/>
    </source>
</evidence>
<evidence type="ECO:0000313" key="4">
    <source>
        <dbReference type="Proteomes" id="UP000251942"/>
    </source>
</evidence>
<dbReference type="EMBL" id="UASS01000032">
    <property type="protein sequence ID" value="SPX62061.1"/>
    <property type="molecule type" value="Genomic_DNA"/>
</dbReference>
<dbReference type="Proteomes" id="UP000251942">
    <property type="component" value="Unassembled WGS sequence"/>
</dbReference>
<reference evidence="2 4" key="2">
    <citation type="submission" date="2018-06" db="EMBL/GenBank/DDBJ databases">
        <authorList>
            <consortium name="Pathogen Informatics"/>
            <person name="Doyle S."/>
        </authorList>
    </citation>
    <scope>NUCLEOTIDE SEQUENCE [LARGE SCALE GENOMIC DNA]</scope>
    <source>
        <strain evidence="2 4">NCTC12022</strain>
    </source>
</reference>
<dbReference type="OrthoDB" id="5647297at2"/>
<reference evidence="1 3" key="1">
    <citation type="submission" date="2015-11" db="EMBL/GenBank/DDBJ databases">
        <title>Genomic analysis of 38 Legionella species identifies large and diverse effector repertoires.</title>
        <authorList>
            <person name="Burstein D."/>
            <person name="Amaro F."/>
            <person name="Zusman T."/>
            <person name="Lifshitz Z."/>
            <person name="Cohen O."/>
            <person name="Gilbert J.A."/>
            <person name="Pupko T."/>
            <person name="Shuman H.A."/>
            <person name="Segal G."/>
        </authorList>
    </citation>
    <scope>NUCLEOTIDE SEQUENCE [LARGE SCALE GENOMIC DNA]</scope>
    <source>
        <strain evidence="1 3">WO-44C</strain>
    </source>
</reference>
<organism evidence="1 3">
    <name type="scientific">Legionella feeleii</name>
    <dbReference type="NCBI Taxonomy" id="453"/>
    <lineage>
        <taxon>Bacteria</taxon>
        <taxon>Pseudomonadati</taxon>
        <taxon>Pseudomonadota</taxon>
        <taxon>Gammaproteobacteria</taxon>
        <taxon>Legionellales</taxon>
        <taxon>Legionellaceae</taxon>
        <taxon>Legionella</taxon>
    </lineage>
</organism>
<proteinExistence type="predicted"/>